<dbReference type="InterPro" id="IPR001375">
    <property type="entry name" value="Peptidase_S9_cat"/>
</dbReference>
<evidence type="ECO:0000259" key="2">
    <source>
        <dbReference type="Pfam" id="PF00326"/>
    </source>
</evidence>
<gene>
    <name evidence="3" type="ORF">P8T11_08135</name>
</gene>
<keyword evidence="1" id="KW-0378">Hydrolase</keyword>
<name>A0ABY8GY71_9BURK</name>
<dbReference type="PANTHER" id="PTHR42776:SF27">
    <property type="entry name" value="DIPEPTIDYL PEPTIDASE FAMILY MEMBER 6"/>
    <property type="match status" value="1"/>
</dbReference>
<organism evidence="3 4">
    <name type="scientific">Achromobacter spanius</name>
    <dbReference type="NCBI Taxonomy" id="217203"/>
    <lineage>
        <taxon>Bacteria</taxon>
        <taxon>Pseudomonadati</taxon>
        <taxon>Pseudomonadota</taxon>
        <taxon>Betaproteobacteria</taxon>
        <taxon>Burkholderiales</taxon>
        <taxon>Alcaligenaceae</taxon>
        <taxon>Achromobacter</taxon>
    </lineage>
</organism>
<dbReference type="Gene3D" id="3.40.50.1820">
    <property type="entry name" value="alpha/beta hydrolase"/>
    <property type="match status" value="1"/>
</dbReference>
<dbReference type="SUPFAM" id="SSF82171">
    <property type="entry name" value="DPP6 N-terminal domain-like"/>
    <property type="match status" value="1"/>
</dbReference>
<dbReference type="EMBL" id="CP121261">
    <property type="protein sequence ID" value="WFP09835.1"/>
    <property type="molecule type" value="Genomic_DNA"/>
</dbReference>
<dbReference type="PRINTS" id="PR00862">
    <property type="entry name" value="PROLIGOPTASE"/>
</dbReference>
<dbReference type="RefSeq" id="WP_268077424.1">
    <property type="nucleotide sequence ID" value="NZ_CP106885.1"/>
</dbReference>
<keyword evidence="4" id="KW-1185">Reference proteome</keyword>
<evidence type="ECO:0000256" key="1">
    <source>
        <dbReference type="ARBA" id="ARBA00022801"/>
    </source>
</evidence>
<sequence>MTDFCTKQTDAGTGIPIEDLIDLRETRSQALAPDGGLIACISNRSGLPQIWFCDPDGGNMRQVSDLPERVDQIAFSPKSRDLLFTTDVGMDERFQLWLLPEASGRAYPLTSAPGVVHKWGAWKPCGTQIAWTANDRDPYLMDVMVMDLATRQTERVRKGTGFQEVLAWTPDGGSLILRDSTRGTADQDLLLLSLQTGEVRPFLPQVGRTMFRSVRLHKNGTGAFVLCDLGRDFHAVFWLDFAEQRVSTLASVEGHDIDAFALTPDHDGMALAVNQDGYTNLMLTGCSALEPRQITLPFPGVATSLVCAPDGDLLATLESPVQPAAIWRCNPATGRWIRVTPPVPGKVDLRSLAMPQPARLASFDGTEVPYQVYPPRGEKPAAGWPVLFIVHGGPEMQWLPTFRAELQHYLSRGIMVIAPNVRGSTGYGRPYHQADDLGKRMDAVSDLLALARAVAAWPDVDASRLGVMGQSYGGFMVLAALTTAPELWRTGVDIYGISNFTTLMETTGPWRRAMRAAEYGDPVRDADFLASISPVHALRKVTAPLLVVHCTDDPRVPPEQGEQVYSRLRGFGHPVEILRVQHEGHGFSRISSKTQAYGKVAAWLARTL</sequence>
<dbReference type="Proteomes" id="UP001214170">
    <property type="component" value="Chromosome"/>
</dbReference>
<protein>
    <submittedName>
        <fullName evidence="3">Prolyl oligopeptidase family serine peptidase</fullName>
    </submittedName>
</protein>
<dbReference type="InterPro" id="IPR002470">
    <property type="entry name" value="Peptidase_S9A"/>
</dbReference>
<evidence type="ECO:0000313" key="4">
    <source>
        <dbReference type="Proteomes" id="UP001214170"/>
    </source>
</evidence>
<dbReference type="InterPro" id="IPR011042">
    <property type="entry name" value="6-blade_b-propeller_TolB-like"/>
</dbReference>
<accession>A0ABY8GY71</accession>
<dbReference type="SUPFAM" id="SSF53474">
    <property type="entry name" value="alpha/beta-Hydrolases"/>
    <property type="match status" value="1"/>
</dbReference>
<proteinExistence type="predicted"/>
<evidence type="ECO:0000313" key="3">
    <source>
        <dbReference type="EMBL" id="WFP09835.1"/>
    </source>
</evidence>
<dbReference type="InterPro" id="IPR029058">
    <property type="entry name" value="AB_hydrolase_fold"/>
</dbReference>
<dbReference type="PANTHER" id="PTHR42776">
    <property type="entry name" value="SERINE PEPTIDASE S9 FAMILY MEMBER"/>
    <property type="match status" value="1"/>
</dbReference>
<reference evidence="3 4" key="1">
    <citation type="submission" date="2023-03" db="EMBL/GenBank/DDBJ databases">
        <title>Achromobacter spanius LIG8.</title>
        <authorList>
            <person name="Shrestha S."/>
        </authorList>
    </citation>
    <scope>NUCLEOTIDE SEQUENCE [LARGE SCALE GENOMIC DNA]</scope>
    <source>
        <strain evidence="3 4">LIG8</strain>
    </source>
</reference>
<dbReference type="Pfam" id="PF00326">
    <property type="entry name" value="Peptidase_S9"/>
    <property type="match status" value="1"/>
</dbReference>
<dbReference type="Gene3D" id="2.120.10.30">
    <property type="entry name" value="TolB, C-terminal domain"/>
    <property type="match status" value="2"/>
</dbReference>
<feature type="domain" description="Peptidase S9 prolyl oligopeptidase catalytic" evidence="2">
    <location>
        <begin position="401"/>
        <end position="608"/>
    </location>
</feature>